<accession>F0EWA0</accession>
<comment type="catalytic activity">
    <reaction evidence="19">
        <text>(6S)-5,6,7,8-tetrahydrofolyl-(gamma-L-Glu)(n) + L-glutamate + ATP = (6S)-5,6,7,8-tetrahydrofolyl-(gamma-L-Glu)(n+1) + ADP + phosphate + H(+)</text>
        <dbReference type="Rhea" id="RHEA:10580"/>
        <dbReference type="Rhea" id="RHEA-COMP:14738"/>
        <dbReference type="Rhea" id="RHEA-COMP:14740"/>
        <dbReference type="ChEBI" id="CHEBI:15378"/>
        <dbReference type="ChEBI" id="CHEBI:29985"/>
        <dbReference type="ChEBI" id="CHEBI:30616"/>
        <dbReference type="ChEBI" id="CHEBI:43474"/>
        <dbReference type="ChEBI" id="CHEBI:141005"/>
        <dbReference type="ChEBI" id="CHEBI:456216"/>
        <dbReference type="EC" id="6.3.2.17"/>
    </reaction>
</comment>
<comment type="subunit">
    <text evidence="6">Monomer.</text>
</comment>
<evidence type="ECO:0000256" key="10">
    <source>
        <dbReference type="ARBA" id="ARBA00022598"/>
    </source>
</evidence>
<proteinExistence type="inferred from homology"/>
<evidence type="ECO:0000256" key="22">
    <source>
        <dbReference type="ARBA" id="ARBA00049161"/>
    </source>
</evidence>
<evidence type="ECO:0000256" key="19">
    <source>
        <dbReference type="ARBA" id="ARBA00047493"/>
    </source>
</evidence>
<evidence type="ECO:0000256" key="6">
    <source>
        <dbReference type="ARBA" id="ARBA00011245"/>
    </source>
</evidence>
<reference evidence="26 27" key="1">
    <citation type="submission" date="2011-01" db="EMBL/GenBank/DDBJ databases">
        <authorList>
            <person name="Muzny D."/>
            <person name="Qin X."/>
            <person name="Deng J."/>
            <person name="Jiang H."/>
            <person name="Liu Y."/>
            <person name="Qu J."/>
            <person name="Song X.-Z."/>
            <person name="Zhang L."/>
            <person name="Thornton R."/>
            <person name="Coyle M."/>
            <person name="Francisco L."/>
            <person name="Jackson L."/>
            <person name="Javaid M."/>
            <person name="Korchina V."/>
            <person name="Kovar C."/>
            <person name="Mata R."/>
            <person name="Mathew T."/>
            <person name="Ngo R."/>
            <person name="Nguyen L."/>
            <person name="Nguyen N."/>
            <person name="Okwuonu G."/>
            <person name="Ongeri F."/>
            <person name="Pham C."/>
            <person name="Simmons D."/>
            <person name="Wilczek-Boney K."/>
            <person name="Hale W."/>
            <person name="Jakkamsetti A."/>
            <person name="Pham P."/>
            <person name="Ruth R."/>
            <person name="San Lucas F."/>
            <person name="Warren J."/>
            <person name="Zhang J."/>
            <person name="Zhao Z."/>
            <person name="Zhou C."/>
            <person name="Zhu D."/>
            <person name="Lee S."/>
            <person name="Bess C."/>
            <person name="Blankenburg K."/>
            <person name="Forbes L."/>
            <person name="Fu Q."/>
            <person name="Gubbala S."/>
            <person name="Hirani K."/>
            <person name="Jayaseelan J.C."/>
            <person name="Lara F."/>
            <person name="Munidasa M."/>
            <person name="Palculict T."/>
            <person name="Patil S."/>
            <person name="Pu L.-L."/>
            <person name="Saada N."/>
            <person name="Tang L."/>
            <person name="Weissenberger G."/>
            <person name="Zhu Y."/>
            <person name="Hemphill L."/>
            <person name="Shang Y."/>
            <person name="Youmans B."/>
            <person name="Ayvaz T."/>
            <person name="Ross M."/>
            <person name="Santibanez J."/>
            <person name="Aqrawi P."/>
            <person name="Gross S."/>
            <person name="Joshi V."/>
            <person name="Fowler G."/>
            <person name="Nazareth L."/>
            <person name="Reid J."/>
            <person name="Worley K."/>
            <person name="Petrosino J."/>
            <person name="Highlander S."/>
            <person name="Gibbs R."/>
        </authorList>
    </citation>
    <scope>NUCLEOTIDE SEQUENCE [LARGE SCALE GENOMIC DNA]</scope>
    <source>
        <strain evidence="26 27">ATCC 33394</strain>
    </source>
</reference>
<evidence type="ECO:0000259" key="24">
    <source>
        <dbReference type="Pfam" id="PF02875"/>
    </source>
</evidence>
<dbReference type="Gene3D" id="3.90.190.20">
    <property type="entry name" value="Mur ligase, C-terminal domain"/>
    <property type="match status" value="1"/>
</dbReference>
<dbReference type="Pfam" id="PF02875">
    <property type="entry name" value="Mur_ligase_C"/>
    <property type="match status" value="1"/>
</dbReference>
<evidence type="ECO:0000256" key="12">
    <source>
        <dbReference type="ARBA" id="ARBA00022741"/>
    </source>
</evidence>
<comment type="function">
    <text evidence="2">Functions in two distinct reactions of the de novo folate biosynthetic pathway. Catalyzes the addition of a glutamate residue to dihydropteroate (7,8-dihydropteroate or H2Pte) to form dihydrofolate (7,8-dihydrofolate monoglutamate or H2Pte-Glu). Also catalyzes successive additions of L-glutamate to tetrahydrofolate or 10-formyltetrahydrofolate or 5,10-methylenetetrahydrofolate, leading to folylpolyglutamate derivatives.</text>
</comment>
<evidence type="ECO:0000256" key="13">
    <source>
        <dbReference type="ARBA" id="ARBA00022840"/>
    </source>
</evidence>
<evidence type="ECO:0000259" key="25">
    <source>
        <dbReference type="Pfam" id="PF08245"/>
    </source>
</evidence>
<evidence type="ECO:0000256" key="1">
    <source>
        <dbReference type="ARBA" id="ARBA00001946"/>
    </source>
</evidence>
<keyword evidence="14" id="KW-0460">Magnesium</keyword>
<dbReference type="Proteomes" id="UP000004088">
    <property type="component" value="Unassembled WGS sequence"/>
</dbReference>
<dbReference type="GO" id="GO:0046872">
    <property type="term" value="F:metal ion binding"/>
    <property type="evidence" value="ECO:0007669"/>
    <property type="project" value="UniProtKB-KW"/>
</dbReference>
<dbReference type="NCBIfam" id="TIGR01499">
    <property type="entry name" value="folC"/>
    <property type="match status" value="1"/>
</dbReference>
<dbReference type="GO" id="GO:0005524">
    <property type="term" value="F:ATP binding"/>
    <property type="evidence" value="ECO:0007669"/>
    <property type="project" value="UniProtKB-KW"/>
</dbReference>
<dbReference type="GO" id="GO:0046656">
    <property type="term" value="P:folic acid biosynthetic process"/>
    <property type="evidence" value="ECO:0007669"/>
    <property type="project" value="UniProtKB-KW"/>
</dbReference>
<evidence type="ECO:0000256" key="18">
    <source>
        <dbReference type="ARBA" id="ARBA00032510"/>
    </source>
</evidence>
<comment type="similarity">
    <text evidence="5 23">Belongs to the folylpolyglutamate synthase family.</text>
</comment>
<dbReference type="NCBIfam" id="NF008101">
    <property type="entry name" value="PRK10846.1"/>
    <property type="match status" value="1"/>
</dbReference>
<dbReference type="Pfam" id="PF08245">
    <property type="entry name" value="Mur_ligase_M"/>
    <property type="match status" value="1"/>
</dbReference>
<evidence type="ECO:0000256" key="8">
    <source>
        <dbReference type="ARBA" id="ARBA00013025"/>
    </source>
</evidence>
<dbReference type="AlphaFoldDB" id="F0EWA0"/>
<evidence type="ECO:0000256" key="20">
    <source>
        <dbReference type="ARBA" id="ARBA00047808"/>
    </source>
</evidence>
<dbReference type="InterPro" id="IPR036565">
    <property type="entry name" value="Mur-like_cat_sf"/>
</dbReference>
<dbReference type="PANTHER" id="PTHR11136:SF0">
    <property type="entry name" value="DIHYDROFOLATE SYNTHETASE-RELATED"/>
    <property type="match status" value="1"/>
</dbReference>
<dbReference type="Gene3D" id="3.40.1190.10">
    <property type="entry name" value="Mur-like, catalytic domain"/>
    <property type="match status" value="1"/>
</dbReference>
<evidence type="ECO:0000256" key="3">
    <source>
        <dbReference type="ARBA" id="ARBA00004799"/>
    </source>
</evidence>
<keyword evidence="12 23" id="KW-0547">Nucleotide-binding</keyword>
<dbReference type="STRING" id="888741.HMPREF9098_0134"/>
<evidence type="ECO:0000256" key="4">
    <source>
        <dbReference type="ARBA" id="ARBA00005150"/>
    </source>
</evidence>
<feature type="domain" description="Mur ligase central" evidence="25">
    <location>
        <begin position="76"/>
        <end position="300"/>
    </location>
</feature>
<dbReference type="EC" id="6.3.2.17" evidence="8"/>
<dbReference type="HOGENOM" id="CLU_015869_1_0_4"/>
<dbReference type="GO" id="GO:0046654">
    <property type="term" value="P:tetrahydrofolate biosynthetic process"/>
    <property type="evidence" value="ECO:0007669"/>
    <property type="project" value="UniProtKB-UniPathway"/>
</dbReference>
<evidence type="ECO:0000256" key="15">
    <source>
        <dbReference type="ARBA" id="ARBA00022909"/>
    </source>
</evidence>
<comment type="pathway">
    <text evidence="4">Cofactor biosynthesis; tetrahydrofolylpolyglutamate biosynthesis.</text>
</comment>
<evidence type="ECO:0000256" key="21">
    <source>
        <dbReference type="ARBA" id="ARBA00049035"/>
    </source>
</evidence>
<dbReference type="InterPro" id="IPR036615">
    <property type="entry name" value="Mur_ligase_C_dom_sf"/>
</dbReference>
<comment type="pathway">
    <text evidence="3">Cofactor biosynthesis; tetrahydrofolate biosynthesis; 7,8-dihydrofolate from 2-amino-4-hydroxy-6-hydroxymethyl-7,8-dihydropteridine diphosphate and 4-aminobenzoate: step 2/2.</text>
</comment>
<evidence type="ECO:0000256" key="7">
    <source>
        <dbReference type="ARBA" id="ARBA00013023"/>
    </source>
</evidence>
<keyword evidence="27" id="KW-1185">Reference proteome</keyword>
<keyword evidence="11" id="KW-0479">Metal-binding</keyword>
<evidence type="ECO:0000256" key="9">
    <source>
        <dbReference type="ARBA" id="ARBA00019357"/>
    </source>
</evidence>
<dbReference type="GO" id="GO:0005737">
    <property type="term" value="C:cytoplasm"/>
    <property type="evidence" value="ECO:0007669"/>
    <property type="project" value="TreeGrafter"/>
</dbReference>
<evidence type="ECO:0000313" key="26">
    <source>
        <dbReference type="EMBL" id="EGC18472.1"/>
    </source>
</evidence>
<evidence type="ECO:0000256" key="16">
    <source>
        <dbReference type="ARBA" id="ARBA00030048"/>
    </source>
</evidence>
<evidence type="ECO:0000256" key="17">
    <source>
        <dbReference type="ARBA" id="ARBA00030592"/>
    </source>
</evidence>
<organism evidence="26 27">
    <name type="scientific">Kingella denitrificans ATCC 33394</name>
    <dbReference type="NCBI Taxonomy" id="888741"/>
    <lineage>
        <taxon>Bacteria</taxon>
        <taxon>Pseudomonadati</taxon>
        <taxon>Pseudomonadota</taxon>
        <taxon>Betaproteobacteria</taxon>
        <taxon>Neisseriales</taxon>
        <taxon>Neisseriaceae</taxon>
        <taxon>Kingella</taxon>
    </lineage>
</organism>
<protein>
    <recommendedName>
        <fullName evidence="9">Dihydrofolate synthase/folylpolyglutamate synthase</fullName>
        <ecNumber evidence="7">6.3.2.12</ecNumber>
        <ecNumber evidence="8">6.3.2.17</ecNumber>
    </recommendedName>
    <alternativeName>
        <fullName evidence="18">Folylpoly-gamma-glutamate synthetase-dihydrofolate synthetase</fullName>
    </alternativeName>
    <alternativeName>
        <fullName evidence="16">Folylpolyglutamate synthetase</fullName>
    </alternativeName>
    <alternativeName>
        <fullName evidence="17">Tetrahydrofolylpolyglutamate synthase</fullName>
    </alternativeName>
</protein>
<dbReference type="UniPathway" id="UPA00077">
    <property type="reaction ID" value="UER00157"/>
</dbReference>
<dbReference type="SUPFAM" id="SSF53623">
    <property type="entry name" value="MurD-like peptide ligases, catalytic domain"/>
    <property type="match status" value="1"/>
</dbReference>
<comment type="cofactor">
    <cofactor evidence="1">
        <name>Mg(2+)</name>
        <dbReference type="ChEBI" id="CHEBI:18420"/>
    </cofactor>
</comment>
<evidence type="ECO:0000256" key="5">
    <source>
        <dbReference type="ARBA" id="ARBA00008276"/>
    </source>
</evidence>
<dbReference type="EC" id="6.3.2.12" evidence="7"/>
<dbReference type="PANTHER" id="PTHR11136">
    <property type="entry name" value="FOLYLPOLYGLUTAMATE SYNTHASE-RELATED"/>
    <property type="match status" value="1"/>
</dbReference>
<dbReference type="GO" id="GO:0008841">
    <property type="term" value="F:dihydrofolate synthase activity"/>
    <property type="evidence" value="ECO:0007669"/>
    <property type="project" value="UniProtKB-EC"/>
</dbReference>
<keyword evidence="13 23" id="KW-0067">ATP-binding</keyword>
<evidence type="ECO:0000256" key="2">
    <source>
        <dbReference type="ARBA" id="ARBA00002714"/>
    </source>
</evidence>
<keyword evidence="10 23" id="KW-0436">Ligase</keyword>
<comment type="caution">
    <text evidence="26">The sequence shown here is derived from an EMBL/GenBank/DDBJ whole genome shotgun (WGS) entry which is preliminary data.</text>
</comment>
<dbReference type="FunFam" id="3.40.1190.10:FF:000004">
    <property type="entry name" value="Dihydrofolate synthase/folylpolyglutamate synthase"/>
    <property type="match status" value="1"/>
</dbReference>
<evidence type="ECO:0000256" key="11">
    <source>
        <dbReference type="ARBA" id="ARBA00022723"/>
    </source>
</evidence>
<dbReference type="SUPFAM" id="SSF53244">
    <property type="entry name" value="MurD-like peptide ligases, peptide-binding domain"/>
    <property type="match status" value="1"/>
</dbReference>
<evidence type="ECO:0000256" key="14">
    <source>
        <dbReference type="ARBA" id="ARBA00022842"/>
    </source>
</evidence>
<evidence type="ECO:0000256" key="23">
    <source>
        <dbReference type="PIRNR" id="PIRNR001563"/>
    </source>
</evidence>
<comment type="catalytic activity">
    <reaction evidence="20">
        <text>10-formyltetrahydrofolyl-(gamma-L-Glu)(n) + L-glutamate + ATP = 10-formyltetrahydrofolyl-(gamma-L-Glu)(n+1) + ADP + phosphate + H(+)</text>
        <dbReference type="Rhea" id="RHEA:51904"/>
        <dbReference type="Rhea" id="RHEA-COMP:13088"/>
        <dbReference type="Rhea" id="RHEA-COMP:14300"/>
        <dbReference type="ChEBI" id="CHEBI:15378"/>
        <dbReference type="ChEBI" id="CHEBI:29985"/>
        <dbReference type="ChEBI" id="CHEBI:30616"/>
        <dbReference type="ChEBI" id="CHEBI:43474"/>
        <dbReference type="ChEBI" id="CHEBI:134413"/>
        <dbReference type="ChEBI" id="CHEBI:456216"/>
        <dbReference type="EC" id="6.3.2.17"/>
    </reaction>
</comment>
<sequence>MQAAFFPFQKQPAPFSEHIIRFAGHTTMTHTQKTLAQWLAHLETAHSNGVIDMGLERVARVKETMGLNIACPLITVGGTNGKGSTCAFLSQIYTQAGYKVGTLTSPHLLRFNERIAVNTQPVSDEAIVAAFERIEAARGNTSLTYFEFNTLAAVDIFLREQVDVMILEVGLGGRLDAVNIFDTDCAVVTSVDLDHQHYLGDTVEAVAFEKAGIFRTGKPAVCGQNPVPSSLQRHAEDIGAPLLWAKHDFSVSKLDNQQWNFHFTPQNAALALPARNRNALPMPALRGGYQLNNAACALAAIECLHQRLPVDVGAVKRGLLMAENIGRFQVLPGRPLTVLDVGHNPHAARALRQSLIALPFAEKRIAVFSMLSDKDIDGVLEIVRDQFDEWYLAPLDVPRGMTLAALQQKCAAHGIDRIKTFENVQAACESALSVAGENDRIVVFGSFHTVGEAMSVCH</sequence>
<feature type="domain" description="Mur ligase C-terminal" evidence="24">
    <location>
        <begin position="326"/>
        <end position="447"/>
    </location>
</feature>
<dbReference type="InterPro" id="IPR013221">
    <property type="entry name" value="Mur_ligase_cen"/>
</dbReference>
<dbReference type="InterPro" id="IPR001645">
    <property type="entry name" value="Folylpolyglutamate_synth"/>
</dbReference>
<comment type="catalytic activity">
    <reaction evidence="21">
        <text>(6R)-5,10-methylenetetrahydrofolyl-(gamma-L-Glu)(n) + L-glutamate + ATP = (6R)-5,10-methylenetetrahydrofolyl-(gamma-L-Glu)(n+1) + ADP + phosphate + H(+)</text>
        <dbReference type="Rhea" id="RHEA:51912"/>
        <dbReference type="Rhea" id="RHEA-COMP:13257"/>
        <dbReference type="Rhea" id="RHEA-COMP:13258"/>
        <dbReference type="ChEBI" id="CHEBI:15378"/>
        <dbReference type="ChEBI" id="CHEBI:29985"/>
        <dbReference type="ChEBI" id="CHEBI:30616"/>
        <dbReference type="ChEBI" id="CHEBI:43474"/>
        <dbReference type="ChEBI" id="CHEBI:136572"/>
        <dbReference type="ChEBI" id="CHEBI:456216"/>
        <dbReference type="EC" id="6.3.2.17"/>
    </reaction>
</comment>
<dbReference type="InterPro" id="IPR004101">
    <property type="entry name" value="Mur_ligase_C"/>
</dbReference>
<dbReference type="GO" id="GO:0004326">
    <property type="term" value="F:tetrahydrofolylpolyglutamate synthase activity"/>
    <property type="evidence" value="ECO:0007669"/>
    <property type="project" value="UniProtKB-EC"/>
</dbReference>
<name>F0EWA0_9NEIS</name>
<comment type="catalytic activity">
    <reaction evidence="22">
        <text>7,8-dihydropteroate + L-glutamate + ATP = 7,8-dihydrofolate + ADP + phosphate + H(+)</text>
        <dbReference type="Rhea" id="RHEA:23584"/>
        <dbReference type="ChEBI" id="CHEBI:15378"/>
        <dbReference type="ChEBI" id="CHEBI:17839"/>
        <dbReference type="ChEBI" id="CHEBI:29985"/>
        <dbReference type="ChEBI" id="CHEBI:30616"/>
        <dbReference type="ChEBI" id="CHEBI:43474"/>
        <dbReference type="ChEBI" id="CHEBI:57451"/>
        <dbReference type="ChEBI" id="CHEBI:456216"/>
        <dbReference type="EC" id="6.3.2.12"/>
    </reaction>
</comment>
<dbReference type="EMBL" id="AEWV01000003">
    <property type="protein sequence ID" value="EGC18472.1"/>
    <property type="molecule type" value="Genomic_DNA"/>
</dbReference>
<evidence type="ECO:0000313" key="27">
    <source>
        <dbReference type="Proteomes" id="UP000004088"/>
    </source>
</evidence>
<gene>
    <name evidence="26" type="primary">folC</name>
    <name evidence="26" type="ORF">HMPREF9098_0134</name>
</gene>
<dbReference type="PIRSF" id="PIRSF001563">
    <property type="entry name" value="Folylpolyglu_synth"/>
    <property type="match status" value="1"/>
</dbReference>
<keyword evidence="15" id="KW-0289">Folate biosynthesis</keyword>